<dbReference type="EMBL" id="BROQ01000027">
    <property type="protein sequence ID" value="GKZ20251.1"/>
    <property type="molecule type" value="Genomic_DNA"/>
</dbReference>
<keyword evidence="4 6" id="KW-0472">Membrane</keyword>
<keyword evidence="3 6" id="KW-1133">Transmembrane helix</keyword>
<evidence type="ECO:0000256" key="2">
    <source>
        <dbReference type="ARBA" id="ARBA00022692"/>
    </source>
</evidence>
<dbReference type="InterPro" id="IPR049326">
    <property type="entry name" value="Rhodopsin_dom_fungi"/>
</dbReference>
<evidence type="ECO:0000313" key="9">
    <source>
        <dbReference type="Proteomes" id="UP001143548"/>
    </source>
</evidence>
<dbReference type="Pfam" id="PF20684">
    <property type="entry name" value="Fung_rhodopsin"/>
    <property type="match status" value="1"/>
</dbReference>
<organism evidence="8 9">
    <name type="scientific">Aspergillus brasiliensis</name>
    <dbReference type="NCBI Taxonomy" id="319629"/>
    <lineage>
        <taxon>Eukaryota</taxon>
        <taxon>Fungi</taxon>
        <taxon>Dikarya</taxon>
        <taxon>Ascomycota</taxon>
        <taxon>Pezizomycotina</taxon>
        <taxon>Eurotiomycetes</taxon>
        <taxon>Eurotiomycetidae</taxon>
        <taxon>Eurotiales</taxon>
        <taxon>Aspergillaceae</taxon>
        <taxon>Aspergillus</taxon>
        <taxon>Aspergillus subgen. Circumdati</taxon>
    </lineage>
</organism>
<feature type="transmembrane region" description="Helical" evidence="6">
    <location>
        <begin position="217"/>
        <end position="239"/>
    </location>
</feature>
<evidence type="ECO:0000256" key="3">
    <source>
        <dbReference type="ARBA" id="ARBA00022989"/>
    </source>
</evidence>
<evidence type="ECO:0000256" key="5">
    <source>
        <dbReference type="ARBA" id="ARBA00038359"/>
    </source>
</evidence>
<dbReference type="PANTHER" id="PTHR33048">
    <property type="entry name" value="PTH11-LIKE INTEGRAL MEMBRANE PROTEIN (AFU_ORTHOLOGUE AFUA_5G11245)"/>
    <property type="match status" value="1"/>
</dbReference>
<comment type="caution">
    <text evidence="8">The sequence shown here is derived from an EMBL/GenBank/DDBJ whole genome shotgun (WGS) entry which is preliminary data.</text>
</comment>
<dbReference type="InterPro" id="IPR052337">
    <property type="entry name" value="SAT4-like"/>
</dbReference>
<evidence type="ECO:0000256" key="4">
    <source>
        <dbReference type="ARBA" id="ARBA00023136"/>
    </source>
</evidence>
<feature type="transmembrane region" description="Helical" evidence="6">
    <location>
        <begin position="135"/>
        <end position="157"/>
    </location>
</feature>
<feature type="transmembrane region" description="Helical" evidence="6">
    <location>
        <begin position="95"/>
        <end position="114"/>
    </location>
</feature>
<name>A0A9W5YQP6_9EURO</name>
<reference evidence="8" key="1">
    <citation type="submission" date="2022-07" db="EMBL/GenBank/DDBJ databases">
        <title>Taxonomy of Aspergillus series Nigri: significant species reduction supported by multi-species coalescent approaches.</title>
        <authorList>
            <person name="Bian C."/>
            <person name="Kusuya Y."/>
            <person name="Sklenar F."/>
            <person name="D'hooge E."/>
            <person name="Yaguchi T."/>
            <person name="Takahashi H."/>
            <person name="Hubka V."/>
        </authorList>
    </citation>
    <scope>NUCLEOTIDE SEQUENCE</scope>
    <source>
        <strain evidence="8">CBS 733.88</strain>
    </source>
</reference>
<accession>A0A9W5YQP6</accession>
<feature type="transmembrane region" description="Helical" evidence="6">
    <location>
        <begin position="183"/>
        <end position="205"/>
    </location>
</feature>
<proteinExistence type="inferred from homology"/>
<feature type="transmembrane region" description="Helical" evidence="6">
    <location>
        <begin position="259"/>
        <end position="280"/>
    </location>
</feature>
<dbReference type="PANTHER" id="PTHR33048:SF146">
    <property type="entry name" value="INTEGRAL MEMBRANE PROTEIN"/>
    <property type="match status" value="1"/>
</dbReference>
<evidence type="ECO:0000256" key="1">
    <source>
        <dbReference type="ARBA" id="ARBA00004141"/>
    </source>
</evidence>
<dbReference type="AlphaFoldDB" id="A0A9W5YQP6"/>
<evidence type="ECO:0000259" key="7">
    <source>
        <dbReference type="Pfam" id="PF20684"/>
    </source>
</evidence>
<protein>
    <recommendedName>
        <fullName evidence="7">Rhodopsin domain-containing protein</fullName>
    </recommendedName>
</protein>
<evidence type="ECO:0000313" key="8">
    <source>
        <dbReference type="EMBL" id="GKZ20251.1"/>
    </source>
</evidence>
<feature type="transmembrane region" description="Helical" evidence="6">
    <location>
        <begin position="51"/>
        <end position="75"/>
    </location>
</feature>
<sequence length="344" mass="38326">MATVTPPAGGDQNRGPALITFFWVEAALAISALSLRFYGRVLVKGLGYDDYVMAFAVALFVIMAALGNHLAMIGGARHLYYLSTEQQLRVVKVDWIAQTFGIAGFAAGKASVALQIQRILGPSRRQNNRVRWTRWLLWFIIASTCLFCGLDCIFQFVQCSPPRALWEPWIPHTCWDTSVQTNFALFLSAWNILIDLLLALIPIPIIWRTSLSLKKRIATCTLLGLGLMAAVCGIVKITFLVSLEVREDLTWSTYDLDVWSASELFVIIVCGCIPPMRPIFVRYFESKENFKGYEYNLSGYGSGQRGMPHKLMSLASTDAATRGRGEEELVALHHRTEGLSPIPA</sequence>
<comment type="similarity">
    <text evidence="5">Belongs to the SAT4 family.</text>
</comment>
<keyword evidence="2 6" id="KW-0812">Transmembrane</keyword>
<feature type="domain" description="Rhodopsin" evidence="7">
    <location>
        <begin position="35"/>
        <end position="281"/>
    </location>
</feature>
<dbReference type="Proteomes" id="UP001143548">
    <property type="component" value="Unassembled WGS sequence"/>
</dbReference>
<gene>
    <name evidence="8" type="ORF">AbraCBS73388_005519</name>
</gene>
<dbReference type="GO" id="GO:0016020">
    <property type="term" value="C:membrane"/>
    <property type="evidence" value="ECO:0007669"/>
    <property type="project" value="UniProtKB-SubCell"/>
</dbReference>
<evidence type="ECO:0000256" key="6">
    <source>
        <dbReference type="SAM" id="Phobius"/>
    </source>
</evidence>
<comment type="subcellular location">
    <subcellularLocation>
        <location evidence="1">Membrane</location>
        <topology evidence="1">Multi-pass membrane protein</topology>
    </subcellularLocation>
</comment>
<feature type="transmembrane region" description="Helical" evidence="6">
    <location>
        <begin position="20"/>
        <end position="39"/>
    </location>
</feature>